<dbReference type="RefSeq" id="WP_134017963.1">
    <property type="nucleotide sequence ID" value="NZ_SOEC01000008.1"/>
</dbReference>
<comment type="caution">
    <text evidence="1">The sequence shown here is derived from an EMBL/GenBank/DDBJ whole genome shotgun (WGS) entry which is preliminary data.</text>
</comment>
<protein>
    <submittedName>
        <fullName evidence="1">Uncharacterized protein</fullName>
    </submittedName>
</protein>
<proteinExistence type="predicted"/>
<dbReference type="AlphaFoldDB" id="A0A4R8FZM3"/>
<dbReference type="EMBL" id="SOEC01000008">
    <property type="protein sequence ID" value="TDX29122.1"/>
    <property type="molecule type" value="Genomic_DNA"/>
</dbReference>
<name>A0A4R8FZM3_9GAMM</name>
<gene>
    <name evidence="1" type="ORF">DFO67_108166</name>
</gene>
<evidence type="ECO:0000313" key="1">
    <source>
        <dbReference type="EMBL" id="TDX29122.1"/>
    </source>
</evidence>
<sequence>MTDTCKSCEALLTSEERFFYLDRCEACETRWHERIQAWLRGAHDPALDAGRFLDMPEVH</sequence>
<accession>A0A4R8FZM3</accession>
<reference evidence="1 2" key="1">
    <citation type="submission" date="2019-03" db="EMBL/GenBank/DDBJ databases">
        <title>Freshwater and sediment microbial communities from various areas in North America, analyzing microbe dynamics in response to fracking.</title>
        <authorList>
            <person name="Lamendella R."/>
        </authorList>
    </citation>
    <scope>NUCLEOTIDE SEQUENCE [LARGE SCALE GENOMIC DNA]</scope>
    <source>
        <strain evidence="1 2">6_TX</strain>
    </source>
</reference>
<evidence type="ECO:0000313" key="2">
    <source>
        <dbReference type="Proteomes" id="UP000294489"/>
    </source>
</evidence>
<dbReference type="Proteomes" id="UP000294489">
    <property type="component" value="Unassembled WGS sequence"/>
</dbReference>
<organism evidence="1 2">
    <name type="scientific">Modicisalibacter xianhensis</name>
    <dbReference type="NCBI Taxonomy" id="442341"/>
    <lineage>
        <taxon>Bacteria</taxon>
        <taxon>Pseudomonadati</taxon>
        <taxon>Pseudomonadota</taxon>
        <taxon>Gammaproteobacteria</taxon>
        <taxon>Oceanospirillales</taxon>
        <taxon>Halomonadaceae</taxon>
        <taxon>Modicisalibacter</taxon>
    </lineage>
</organism>